<dbReference type="Proteomes" id="UP000622890">
    <property type="component" value="Unassembled WGS sequence"/>
</dbReference>
<evidence type="ECO:0000313" key="2">
    <source>
        <dbReference type="Proteomes" id="UP000622890"/>
    </source>
</evidence>
<accession>A0A934SSX7</accession>
<evidence type="ECO:0000313" key="1">
    <source>
        <dbReference type="EMBL" id="MBK4736186.1"/>
    </source>
</evidence>
<name>A0A934SSX7_9BURK</name>
<dbReference type="RefSeq" id="WP_200593376.1">
    <property type="nucleotide sequence ID" value="NZ_JAEPBG010000006.1"/>
</dbReference>
<organism evidence="1 2">
    <name type="scientific">Noviherbaspirillum pedocola</name>
    <dbReference type="NCBI Taxonomy" id="2801341"/>
    <lineage>
        <taxon>Bacteria</taxon>
        <taxon>Pseudomonadati</taxon>
        <taxon>Pseudomonadota</taxon>
        <taxon>Betaproteobacteria</taxon>
        <taxon>Burkholderiales</taxon>
        <taxon>Oxalobacteraceae</taxon>
        <taxon>Noviherbaspirillum</taxon>
    </lineage>
</organism>
<dbReference type="EMBL" id="JAEPBG010000006">
    <property type="protein sequence ID" value="MBK4736186.1"/>
    <property type="molecule type" value="Genomic_DNA"/>
</dbReference>
<reference evidence="1" key="1">
    <citation type="submission" date="2021-01" db="EMBL/GenBank/DDBJ databases">
        <title>Genome sequence of strain Noviherbaspirillum sp. DKR-6.</title>
        <authorList>
            <person name="Chaudhary D.K."/>
        </authorList>
    </citation>
    <scope>NUCLEOTIDE SEQUENCE</scope>
    <source>
        <strain evidence="1">DKR-6</strain>
    </source>
</reference>
<dbReference type="AlphaFoldDB" id="A0A934SSX7"/>
<gene>
    <name evidence="1" type="ORF">JJB74_16305</name>
</gene>
<protein>
    <submittedName>
        <fullName evidence="1">Uncharacterized protein</fullName>
    </submittedName>
</protein>
<keyword evidence="2" id="KW-1185">Reference proteome</keyword>
<sequence>MSDLFVRLQAPLSNVRWSWGAVREADNALFLRVWDDQRWLEDGKVYLRLTDFGYYNEHSGDRGWNERWKQVQSILSHSRKDGAGNPAANYMIICEAVDRNATPRAIKQWNDSNVLVGGELIEREGDYWLERTGMLPIDQAREPGH</sequence>
<proteinExistence type="predicted"/>
<comment type="caution">
    <text evidence="1">The sequence shown here is derived from an EMBL/GenBank/DDBJ whole genome shotgun (WGS) entry which is preliminary data.</text>
</comment>